<accession>A0A225VQT0</accession>
<proteinExistence type="predicted"/>
<dbReference type="Proteomes" id="UP000198211">
    <property type="component" value="Unassembled WGS sequence"/>
</dbReference>
<evidence type="ECO:0000313" key="2">
    <source>
        <dbReference type="Proteomes" id="UP000198211"/>
    </source>
</evidence>
<comment type="caution">
    <text evidence="1">The sequence shown here is derived from an EMBL/GenBank/DDBJ whole genome shotgun (WGS) entry which is preliminary data.</text>
</comment>
<protein>
    <submittedName>
        <fullName evidence="1">Pol Polyprotein</fullName>
    </submittedName>
</protein>
<organism evidence="1 2">
    <name type="scientific">Phytophthora megakarya</name>
    <dbReference type="NCBI Taxonomy" id="4795"/>
    <lineage>
        <taxon>Eukaryota</taxon>
        <taxon>Sar</taxon>
        <taxon>Stramenopiles</taxon>
        <taxon>Oomycota</taxon>
        <taxon>Peronosporomycetes</taxon>
        <taxon>Peronosporales</taxon>
        <taxon>Peronosporaceae</taxon>
        <taxon>Phytophthora</taxon>
    </lineage>
</organism>
<dbReference type="AlphaFoldDB" id="A0A225VQT0"/>
<reference evidence="2" key="1">
    <citation type="submission" date="2017-03" db="EMBL/GenBank/DDBJ databases">
        <title>Phytopthora megakarya and P. palmivora, two closely related causual agents of cacao black pod achieved similar genome size and gene model numbers by different mechanisms.</title>
        <authorList>
            <person name="Ali S."/>
            <person name="Shao J."/>
            <person name="Larry D.J."/>
            <person name="Kronmiller B."/>
            <person name="Shen D."/>
            <person name="Strem M.D."/>
            <person name="Melnick R.L."/>
            <person name="Guiltinan M.J."/>
            <person name="Tyler B.M."/>
            <person name="Meinhardt L.W."/>
            <person name="Bailey B.A."/>
        </authorList>
    </citation>
    <scope>NUCLEOTIDE SEQUENCE [LARGE SCALE GENOMIC DNA]</scope>
    <source>
        <strain evidence="2">zdho120</strain>
    </source>
</reference>
<sequence length="104" mass="11129">MEIGFSQSLSDKDGYDHDQEVTIDELLQAYGLKKAHSVRAPIGDDWNEAQDASPELLPADGGVETVTTFQSLVKPAPDCPLHEDKHRIRCAQGHAANACADGGG</sequence>
<dbReference type="EMBL" id="NBNE01003399">
    <property type="protein sequence ID" value="OWZ07793.1"/>
    <property type="molecule type" value="Genomic_DNA"/>
</dbReference>
<name>A0A225VQT0_9STRA</name>
<keyword evidence="2" id="KW-1185">Reference proteome</keyword>
<gene>
    <name evidence="1" type="ORF">PHMEG_00019773</name>
</gene>
<evidence type="ECO:0000313" key="1">
    <source>
        <dbReference type="EMBL" id="OWZ07793.1"/>
    </source>
</evidence>